<accession>A0A8S3SWM7</accession>
<feature type="compositionally biased region" description="Low complexity" evidence="2">
    <location>
        <begin position="196"/>
        <end position="209"/>
    </location>
</feature>
<feature type="region of interest" description="Disordered" evidence="2">
    <location>
        <begin position="164"/>
        <end position="210"/>
    </location>
</feature>
<dbReference type="OrthoDB" id="1045822at2759"/>
<dbReference type="InterPro" id="IPR006461">
    <property type="entry name" value="PLAC_motif_containing"/>
</dbReference>
<gene>
    <name evidence="3" type="ORF">MEDL_38628</name>
</gene>
<evidence type="ECO:0000313" key="3">
    <source>
        <dbReference type="EMBL" id="CAG2225456.1"/>
    </source>
</evidence>
<dbReference type="EMBL" id="CAJPWZ010001850">
    <property type="protein sequence ID" value="CAG2225456.1"/>
    <property type="molecule type" value="Genomic_DNA"/>
</dbReference>
<dbReference type="Pfam" id="PF04749">
    <property type="entry name" value="PLAC8"/>
    <property type="match status" value="2"/>
</dbReference>
<evidence type="ECO:0000256" key="1">
    <source>
        <dbReference type="ARBA" id="ARBA00009024"/>
    </source>
</evidence>
<dbReference type="Proteomes" id="UP000683360">
    <property type="component" value="Unassembled WGS sequence"/>
</dbReference>
<comment type="caution">
    <text evidence="3">The sequence shown here is derived from an EMBL/GenBank/DDBJ whole genome shotgun (WGS) entry which is preliminary data.</text>
</comment>
<evidence type="ECO:0008006" key="5">
    <source>
        <dbReference type="Google" id="ProtNLM"/>
    </source>
</evidence>
<evidence type="ECO:0000313" key="4">
    <source>
        <dbReference type="Proteomes" id="UP000683360"/>
    </source>
</evidence>
<comment type="similarity">
    <text evidence="1">Belongs to the cornifelin family.</text>
</comment>
<reference evidence="3" key="1">
    <citation type="submission" date="2021-03" db="EMBL/GenBank/DDBJ databases">
        <authorList>
            <person name="Bekaert M."/>
        </authorList>
    </citation>
    <scope>NUCLEOTIDE SEQUENCE</scope>
</reference>
<proteinExistence type="inferred from homology"/>
<keyword evidence="4" id="KW-1185">Reference proteome</keyword>
<feature type="region of interest" description="Disordered" evidence="2">
    <location>
        <begin position="1"/>
        <end position="22"/>
    </location>
</feature>
<dbReference type="PANTHER" id="PTHR15907">
    <property type="entry name" value="DUF614 FAMILY PROTEIN-RELATED"/>
    <property type="match status" value="1"/>
</dbReference>
<protein>
    <recommendedName>
        <fullName evidence="5">Cornifelin</fullName>
    </recommendedName>
</protein>
<dbReference type="AlphaFoldDB" id="A0A8S3SWM7"/>
<dbReference type="NCBIfam" id="TIGR01571">
    <property type="entry name" value="A_thal_Cys_rich"/>
    <property type="match status" value="2"/>
</dbReference>
<organism evidence="3 4">
    <name type="scientific">Mytilus edulis</name>
    <name type="common">Blue mussel</name>
    <dbReference type="NCBI Taxonomy" id="6550"/>
    <lineage>
        <taxon>Eukaryota</taxon>
        <taxon>Metazoa</taxon>
        <taxon>Spiralia</taxon>
        <taxon>Lophotrochozoa</taxon>
        <taxon>Mollusca</taxon>
        <taxon>Bivalvia</taxon>
        <taxon>Autobranchia</taxon>
        <taxon>Pteriomorphia</taxon>
        <taxon>Mytilida</taxon>
        <taxon>Mytiloidea</taxon>
        <taxon>Mytilidae</taxon>
        <taxon>Mytilinae</taxon>
        <taxon>Mytilus</taxon>
    </lineage>
</organism>
<sequence>MSTEETKKPLYPEVNYGSTQPPPYNQPVVNQPQLQNNPLMVTSFEGHREWTTGLFDCLADPATCLLTCMCHPCSLCYLGSRMGEHFCMPVCVPASNITIRNKIRTVGGIRGTMCTDCVTASFCGPCSTCQDHRELTNMVREQKFRDGDQIITRIFLSDMDSKDNQVHPNSQDYNQHPNAPSYNQAPSSQSMQRYDQVPQQQQQSSTTVVIAQPQQHGNPLLLVDRHGIRDWSTGIFDCCSDVGNCLFTFCCCSCAMASLASRLGECCCTMCCVPAAPINMRTRIRTMGGIRGDMCNDCLTVSCCYMCAACQEARELKNMGL</sequence>
<name>A0A8S3SWM7_MYTED</name>
<evidence type="ECO:0000256" key="2">
    <source>
        <dbReference type="SAM" id="MobiDB-lite"/>
    </source>
</evidence>
<feature type="compositionally biased region" description="Polar residues" evidence="2">
    <location>
        <begin position="166"/>
        <end position="193"/>
    </location>
</feature>
<feature type="compositionally biased region" description="Basic and acidic residues" evidence="2">
    <location>
        <begin position="1"/>
        <end position="10"/>
    </location>
</feature>